<dbReference type="OrthoDB" id="3500494at2"/>
<dbReference type="Gene3D" id="3.20.20.80">
    <property type="entry name" value="Glycosidases"/>
    <property type="match status" value="1"/>
</dbReference>
<evidence type="ECO:0000256" key="1">
    <source>
        <dbReference type="SAM" id="SignalP"/>
    </source>
</evidence>
<reference evidence="2 3" key="1">
    <citation type="submission" date="2019-06" db="EMBL/GenBank/DDBJ databases">
        <title>Sequencing the genomes of 1000 actinobacteria strains.</title>
        <authorList>
            <person name="Klenk H.-P."/>
        </authorList>
    </citation>
    <scope>NUCLEOTIDE SEQUENCE [LARGE SCALE GENOMIC DNA]</scope>
    <source>
        <strain evidence="2 3">DSM 45671</strain>
    </source>
</reference>
<keyword evidence="3" id="KW-1185">Reference proteome</keyword>
<gene>
    <name evidence="2" type="ORF">FHX44_117312</name>
</gene>
<organism evidence="2 3">
    <name type="scientific">Pseudonocardia hierapolitana</name>
    <dbReference type="NCBI Taxonomy" id="1128676"/>
    <lineage>
        <taxon>Bacteria</taxon>
        <taxon>Bacillati</taxon>
        <taxon>Actinomycetota</taxon>
        <taxon>Actinomycetes</taxon>
        <taxon>Pseudonocardiales</taxon>
        <taxon>Pseudonocardiaceae</taxon>
        <taxon>Pseudonocardia</taxon>
    </lineage>
</organism>
<accession>A0A561T2N9</accession>
<dbReference type="Proteomes" id="UP000321261">
    <property type="component" value="Unassembled WGS sequence"/>
</dbReference>
<name>A0A561T2N9_9PSEU</name>
<evidence type="ECO:0000313" key="2">
    <source>
        <dbReference type="EMBL" id="TWF81369.1"/>
    </source>
</evidence>
<dbReference type="InterPro" id="IPR017853">
    <property type="entry name" value="GH"/>
</dbReference>
<keyword evidence="1" id="KW-0732">Signal</keyword>
<proteinExistence type="predicted"/>
<protein>
    <submittedName>
        <fullName evidence="2">Glycosyl hydrolase family 39</fullName>
    </submittedName>
</protein>
<sequence>MRSPRSLAALLAVLATVIITGLSACSSGPTGPTTISEQTLRAIEADSGFTWEKQVAPLELGVTHTQNSLDSHDPDEATERGAEILRDDSAIWQNIHLMGFGTDNPEPSPGDYDWDTLDRRMELVEETGGKAMLTLCCAPDWMKGGEAGDTDWSKLEDNPLPEHFGDYANLAAEAVKRYPQVDRVLVWNELKGFYNQAENRWDYEGYTEFYNQVYRAVKAVRPDIQVGGPYVVLISLDKGKTDASDQVTGPWGAADQRTLDVIEYWLRNNVGADFLAVDGATKTKDDTLPSVLDGTQKYADLDRWLRERTDLPIWWAEFYPDVPENARPGADSPASATATLAAVAAYARSGASGALLWGPQGDPDLAYAALWTDATSEDGGRPTPLTAAWQWLVPRLAQGDVEIGRSDASPIVVFRAPDGAVVVNAGDQPVQVASDTEPVGPWSITVVPRSS</sequence>
<feature type="chain" id="PRO_5022212563" evidence="1">
    <location>
        <begin position="25"/>
        <end position="451"/>
    </location>
</feature>
<dbReference type="AlphaFoldDB" id="A0A561T2N9"/>
<evidence type="ECO:0000313" key="3">
    <source>
        <dbReference type="Proteomes" id="UP000321261"/>
    </source>
</evidence>
<dbReference type="InterPro" id="IPR051923">
    <property type="entry name" value="Glycosyl_Hydrolase_39"/>
</dbReference>
<dbReference type="RefSeq" id="WP_147259884.1">
    <property type="nucleotide sequence ID" value="NZ_VIWU01000001.1"/>
</dbReference>
<dbReference type="SUPFAM" id="SSF51445">
    <property type="entry name" value="(Trans)glycosidases"/>
    <property type="match status" value="1"/>
</dbReference>
<comment type="caution">
    <text evidence="2">The sequence shown here is derived from an EMBL/GenBank/DDBJ whole genome shotgun (WGS) entry which is preliminary data.</text>
</comment>
<dbReference type="EMBL" id="VIWU01000001">
    <property type="protein sequence ID" value="TWF81369.1"/>
    <property type="molecule type" value="Genomic_DNA"/>
</dbReference>
<dbReference type="PANTHER" id="PTHR12631">
    <property type="entry name" value="ALPHA-L-IDURONIDASE"/>
    <property type="match status" value="1"/>
</dbReference>
<dbReference type="PROSITE" id="PS51257">
    <property type="entry name" value="PROKAR_LIPOPROTEIN"/>
    <property type="match status" value="1"/>
</dbReference>
<dbReference type="PANTHER" id="PTHR12631:SF10">
    <property type="entry name" value="BETA-XYLOSIDASE-LIKE PROTEIN-RELATED"/>
    <property type="match status" value="1"/>
</dbReference>
<dbReference type="GO" id="GO:0004553">
    <property type="term" value="F:hydrolase activity, hydrolyzing O-glycosyl compounds"/>
    <property type="evidence" value="ECO:0007669"/>
    <property type="project" value="TreeGrafter"/>
</dbReference>
<feature type="signal peptide" evidence="1">
    <location>
        <begin position="1"/>
        <end position="24"/>
    </location>
</feature>
<keyword evidence="2" id="KW-0378">Hydrolase</keyword>